<dbReference type="GO" id="GO:0006631">
    <property type="term" value="P:fatty acid metabolic process"/>
    <property type="evidence" value="ECO:0007669"/>
    <property type="project" value="InterPro"/>
</dbReference>
<dbReference type="SUPFAM" id="SSF48179">
    <property type="entry name" value="6-phosphogluconate dehydrogenase C-terminal domain-like"/>
    <property type="match status" value="1"/>
</dbReference>
<dbReference type="PIRSF" id="PIRSF000105">
    <property type="entry name" value="HCDH"/>
    <property type="match status" value="1"/>
</dbReference>
<comment type="catalytic activity">
    <reaction evidence="6">
        <text>a 4-saturated-(3S)-3-hydroxyacyl-CoA = a (3E)-enoyl-CoA + H2O</text>
        <dbReference type="Rhea" id="RHEA:20724"/>
        <dbReference type="ChEBI" id="CHEBI:15377"/>
        <dbReference type="ChEBI" id="CHEBI:58521"/>
        <dbReference type="ChEBI" id="CHEBI:137480"/>
        <dbReference type="EC" id="4.2.1.17"/>
    </reaction>
</comment>
<protein>
    <submittedName>
        <fullName evidence="12">3-hydroxybutyryl-CoA dehydrogenase</fullName>
    </submittedName>
</protein>
<evidence type="ECO:0000256" key="9">
    <source>
        <dbReference type="PIRSR" id="PIRSR000105-3"/>
    </source>
</evidence>
<evidence type="ECO:0000256" key="1">
    <source>
        <dbReference type="ARBA" id="ARBA00005005"/>
    </source>
</evidence>
<keyword evidence="13" id="KW-1185">Reference proteome</keyword>
<dbReference type="EMBL" id="CP031043">
    <property type="protein sequence ID" value="QDZ23464.1"/>
    <property type="molecule type" value="Genomic_DNA"/>
</dbReference>
<comment type="similarity">
    <text evidence="2">In the central section; belongs to the 3-hydroxyacyl-CoA dehydrogenase family.</text>
</comment>
<dbReference type="OrthoDB" id="5958943at2759"/>
<dbReference type="Gene3D" id="3.40.50.720">
    <property type="entry name" value="NAD(P)-binding Rossmann-like Domain"/>
    <property type="match status" value="1"/>
</dbReference>
<accession>A0A5B8MUL2</accession>
<feature type="binding site" evidence="8">
    <location>
        <position position="126"/>
    </location>
    <ligand>
        <name>NAD(+)</name>
        <dbReference type="ChEBI" id="CHEBI:57540"/>
    </ligand>
</feature>
<comment type="catalytic activity">
    <reaction evidence="5">
        <text>a (3S)-3-hydroxyacyl-CoA = a (2E)-enoyl-CoA + H2O</text>
        <dbReference type="Rhea" id="RHEA:16105"/>
        <dbReference type="ChEBI" id="CHEBI:15377"/>
        <dbReference type="ChEBI" id="CHEBI:57318"/>
        <dbReference type="ChEBI" id="CHEBI:58856"/>
        <dbReference type="EC" id="4.2.1.17"/>
    </reaction>
</comment>
<feature type="binding site" evidence="8">
    <location>
        <position position="40"/>
    </location>
    <ligand>
        <name>NAD(+)</name>
        <dbReference type="ChEBI" id="CHEBI:57540"/>
    </ligand>
</feature>
<evidence type="ECO:0000256" key="3">
    <source>
        <dbReference type="ARBA" id="ARBA00009463"/>
    </source>
</evidence>
<keyword evidence="4" id="KW-0560">Oxidoreductase</keyword>
<feature type="domain" description="3-hydroxyacyl-CoA dehydrogenase NAD binding" evidence="11">
    <location>
        <begin position="14"/>
        <end position="189"/>
    </location>
</feature>
<dbReference type="PROSITE" id="PS00067">
    <property type="entry name" value="3HCDH"/>
    <property type="match status" value="1"/>
</dbReference>
<sequence length="289" mass="31212">MSKAIAGALPKILGVIGAGQMGAGIAQLAAMNGFRVLLQDVSDDALSRGMSGIEKSLSRFVKKGTISEEAAKASFEQIAPKRDLESFAEVDFVVEAVKECETLKQDIFGSLDRITRPEAILASNTSSISITRIANATSRPELVVGMHFMNPPPIMKLVELIRGMQTSDEAFLRAETFAEALGKTVCRSEDRPGFIVNRILMPMINESFVALMEGVGTPEDIDAGMKLGTNQPMGPLALADFIGLDTCLSIMRVLHDGLGDTKYRPCPLLVQYVDAGWLGKKTGRGVYHY</sequence>
<dbReference type="InterPro" id="IPR036291">
    <property type="entry name" value="NAD(P)-bd_dom_sf"/>
</dbReference>
<dbReference type="PANTHER" id="PTHR48075">
    <property type="entry name" value="3-HYDROXYACYL-COA DEHYDROGENASE FAMILY PROTEIN"/>
    <property type="match status" value="1"/>
</dbReference>
<comment type="pathway">
    <text evidence="1">Lipid metabolism; fatty acid beta-oxidation.</text>
</comment>
<evidence type="ECO:0000256" key="5">
    <source>
        <dbReference type="ARBA" id="ARBA00023709"/>
    </source>
</evidence>
<dbReference type="InterPro" id="IPR022694">
    <property type="entry name" value="3-OHacyl-CoA_DH"/>
</dbReference>
<feature type="binding site" evidence="9">
    <location>
        <position position="126"/>
    </location>
    <ligand>
        <name>CoA</name>
        <dbReference type="ChEBI" id="CHEBI:57287"/>
    </ligand>
</feature>
<dbReference type="Proteomes" id="UP000316726">
    <property type="component" value="Chromosome 10"/>
</dbReference>
<keyword evidence="8" id="KW-0520">NAD</keyword>
<feature type="domain" description="3-hydroxyacyl-CoA dehydrogenase C-terminal" evidence="10">
    <location>
        <begin position="193"/>
        <end position="289"/>
    </location>
</feature>
<evidence type="ECO:0000256" key="7">
    <source>
        <dbReference type="PIRSR" id="PIRSR000105-1"/>
    </source>
</evidence>
<dbReference type="Pfam" id="PF02737">
    <property type="entry name" value="3HCDH_N"/>
    <property type="match status" value="1"/>
</dbReference>
<reference evidence="12 13" key="1">
    <citation type="submission" date="2018-07" db="EMBL/GenBank/DDBJ databases">
        <title>The complete nuclear genome of the prasinophyte Chloropicon primus (CCMP1205).</title>
        <authorList>
            <person name="Pombert J.-F."/>
            <person name="Otis C."/>
            <person name="Turmel M."/>
            <person name="Lemieux C."/>
        </authorList>
    </citation>
    <scope>NUCLEOTIDE SEQUENCE [LARGE SCALE GENOMIC DNA]</scope>
    <source>
        <strain evidence="12 13">CCMP1205</strain>
    </source>
</reference>
<dbReference type="SUPFAM" id="SSF51735">
    <property type="entry name" value="NAD(P)-binding Rossmann-fold domains"/>
    <property type="match status" value="1"/>
</dbReference>
<dbReference type="GO" id="GO:0004300">
    <property type="term" value="F:enoyl-CoA hydratase activity"/>
    <property type="evidence" value="ECO:0007669"/>
    <property type="project" value="UniProtKB-EC"/>
</dbReference>
<evidence type="ECO:0000256" key="6">
    <source>
        <dbReference type="ARBA" id="ARBA00023717"/>
    </source>
</evidence>
<feature type="site" description="Important for catalytic activity" evidence="7">
    <location>
        <position position="147"/>
    </location>
</feature>
<feature type="binding site" evidence="8">
    <location>
        <begin position="17"/>
        <end position="22"/>
    </location>
    <ligand>
        <name>NAD(+)</name>
        <dbReference type="ChEBI" id="CHEBI:57540"/>
    </ligand>
</feature>
<dbReference type="GO" id="GO:0016616">
    <property type="term" value="F:oxidoreductase activity, acting on the CH-OH group of donors, NAD or NADP as acceptor"/>
    <property type="evidence" value="ECO:0007669"/>
    <property type="project" value="InterPro"/>
</dbReference>
<dbReference type="STRING" id="1764295.A0A5B8MUL2"/>
<evidence type="ECO:0000259" key="11">
    <source>
        <dbReference type="Pfam" id="PF02737"/>
    </source>
</evidence>
<organism evidence="12 13">
    <name type="scientific">Chloropicon primus</name>
    <dbReference type="NCBI Taxonomy" id="1764295"/>
    <lineage>
        <taxon>Eukaryota</taxon>
        <taxon>Viridiplantae</taxon>
        <taxon>Chlorophyta</taxon>
        <taxon>Chloropicophyceae</taxon>
        <taxon>Chloropicales</taxon>
        <taxon>Chloropicaceae</taxon>
        <taxon>Chloropicon</taxon>
    </lineage>
</organism>
<dbReference type="InterPro" id="IPR013328">
    <property type="entry name" value="6PGD_dom2"/>
</dbReference>
<comment type="similarity">
    <text evidence="3">Belongs to the 3-hydroxyacyl-CoA dehydrogenase family.</text>
</comment>
<evidence type="ECO:0000256" key="8">
    <source>
        <dbReference type="PIRSR" id="PIRSR000105-2"/>
    </source>
</evidence>
<dbReference type="InterPro" id="IPR006108">
    <property type="entry name" value="3HC_DH_C"/>
</dbReference>
<dbReference type="InterPro" id="IPR008927">
    <property type="entry name" value="6-PGluconate_DH-like_C_sf"/>
</dbReference>
<dbReference type="GO" id="GO:0070403">
    <property type="term" value="F:NAD+ binding"/>
    <property type="evidence" value="ECO:0007669"/>
    <property type="project" value="InterPro"/>
</dbReference>
<feature type="binding site" evidence="8">
    <location>
        <position position="104"/>
    </location>
    <ligand>
        <name>NAD(+)</name>
        <dbReference type="ChEBI" id="CHEBI:57540"/>
    </ligand>
</feature>
<feature type="binding site" evidence="9">
    <location>
        <position position="56"/>
    </location>
    <ligand>
        <name>CoA</name>
        <dbReference type="ChEBI" id="CHEBI:57287"/>
    </ligand>
</feature>
<dbReference type="InterPro" id="IPR006176">
    <property type="entry name" value="3-OHacyl-CoA_DH_NAD-bd"/>
</dbReference>
<dbReference type="FunFam" id="3.40.50.720:FF:000009">
    <property type="entry name" value="Fatty oxidation complex, alpha subunit"/>
    <property type="match status" value="1"/>
</dbReference>
<feature type="binding site" evidence="9">
    <location>
        <position position="63"/>
    </location>
    <ligand>
        <name>CoA</name>
        <dbReference type="ChEBI" id="CHEBI:57287"/>
    </ligand>
</feature>
<dbReference type="InterPro" id="IPR006180">
    <property type="entry name" value="3-OHacyl-CoA_DH_CS"/>
</dbReference>
<evidence type="ECO:0000256" key="2">
    <source>
        <dbReference type="ARBA" id="ARBA00007005"/>
    </source>
</evidence>
<dbReference type="AlphaFoldDB" id="A0A5B8MUL2"/>
<feature type="binding site" evidence="8">
    <location>
        <position position="281"/>
    </location>
    <ligand>
        <name>NAD(+)</name>
        <dbReference type="ChEBI" id="CHEBI:57540"/>
    </ligand>
</feature>
<evidence type="ECO:0000259" key="10">
    <source>
        <dbReference type="Pfam" id="PF00725"/>
    </source>
</evidence>
<dbReference type="Pfam" id="PF00725">
    <property type="entry name" value="3HCDH"/>
    <property type="match status" value="1"/>
</dbReference>
<evidence type="ECO:0000256" key="4">
    <source>
        <dbReference type="ARBA" id="ARBA00023002"/>
    </source>
</evidence>
<gene>
    <name evidence="12" type="ORF">A3770_10p59820</name>
</gene>
<proteinExistence type="inferred from homology"/>
<evidence type="ECO:0000313" key="13">
    <source>
        <dbReference type="Proteomes" id="UP000316726"/>
    </source>
</evidence>
<dbReference type="Gene3D" id="1.10.1040.10">
    <property type="entry name" value="N-(1-d-carboxylethyl)-l-norvaline Dehydrogenase, domain 2"/>
    <property type="match status" value="1"/>
</dbReference>
<feature type="binding site" evidence="8">
    <location>
        <position position="150"/>
    </location>
    <ligand>
        <name>NAD(+)</name>
        <dbReference type="ChEBI" id="CHEBI:57540"/>
    </ligand>
</feature>
<name>A0A5B8MUL2_9CHLO</name>
<dbReference type="PANTHER" id="PTHR48075:SF5">
    <property type="entry name" value="3-HYDROXYBUTYRYL-COA DEHYDROGENASE"/>
    <property type="match status" value="1"/>
</dbReference>
<evidence type="ECO:0000313" key="12">
    <source>
        <dbReference type="EMBL" id="QDZ23464.1"/>
    </source>
</evidence>
<feature type="binding site" evidence="8">
    <location>
        <position position="99"/>
    </location>
    <ligand>
        <name>NAD(+)</name>
        <dbReference type="ChEBI" id="CHEBI:57540"/>
    </ligand>
</feature>